<name>A0ABQ2B9H2_9MICO</name>
<organism evidence="1 2">
    <name type="scientific">Isoptericola cucumis</name>
    <dbReference type="NCBI Taxonomy" id="1776856"/>
    <lineage>
        <taxon>Bacteria</taxon>
        <taxon>Bacillati</taxon>
        <taxon>Actinomycetota</taxon>
        <taxon>Actinomycetes</taxon>
        <taxon>Micrococcales</taxon>
        <taxon>Promicromonosporaceae</taxon>
        <taxon>Isoptericola</taxon>
    </lineage>
</organism>
<evidence type="ECO:0000313" key="1">
    <source>
        <dbReference type="EMBL" id="GGI09242.1"/>
    </source>
</evidence>
<dbReference type="RefSeq" id="WP_188524062.1">
    <property type="nucleotide sequence ID" value="NZ_BMDG01000008.1"/>
</dbReference>
<reference evidence="2" key="1">
    <citation type="journal article" date="2019" name="Int. J. Syst. Evol. Microbiol.">
        <title>The Global Catalogue of Microorganisms (GCM) 10K type strain sequencing project: providing services to taxonomists for standard genome sequencing and annotation.</title>
        <authorList>
            <consortium name="The Broad Institute Genomics Platform"/>
            <consortium name="The Broad Institute Genome Sequencing Center for Infectious Disease"/>
            <person name="Wu L."/>
            <person name="Ma J."/>
        </authorList>
    </citation>
    <scope>NUCLEOTIDE SEQUENCE [LARGE SCALE GENOMIC DNA]</scope>
    <source>
        <strain evidence="2">CCM 8653</strain>
    </source>
</reference>
<sequence length="250" mass="27130">MSTSTDVVGDATIQLVRPEDPCEALVAQDAFTVVCRRHPVHQSGLRRAEGCTVVPAVLCVACRRAVKPLRAWVTTGVAEPCPRCRRVVDALTLIARTLPTRRHGAGDEAGGPDDEDAAPVRSRRLAPLFADVVRRGAPPVALDVAAVAPVFGTRGEVLTFHEDLAYVTHEDWDRLVGHDHGAYCASLRAGILANHASARVPLRPRSEEWFERFVAELFASDDAQQPGPEVRQAREARVFRAARAAGEAVR</sequence>
<dbReference type="Proteomes" id="UP000632535">
    <property type="component" value="Unassembled WGS sequence"/>
</dbReference>
<gene>
    <name evidence="1" type="ORF">GCM10007368_25190</name>
</gene>
<keyword evidence="2" id="KW-1185">Reference proteome</keyword>
<evidence type="ECO:0000313" key="2">
    <source>
        <dbReference type="Proteomes" id="UP000632535"/>
    </source>
</evidence>
<protein>
    <submittedName>
        <fullName evidence="1">Uncharacterized protein</fullName>
    </submittedName>
</protein>
<accession>A0ABQ2B9H2</accession>
<dbReference type="EMBL" id="BMDG01000008">
    <property type="protein sequence ID" value="GGI09242.1"/>
    <property type="molecule type" value="Genomic_DNA"/>
</dbReference>
<comment type="caution">
    <text evidence="1">The sequence shown here is derived from an EMBL/GenBank/DDBJ whole genome shotgun (WGS) entry which is preliminary data.</text>
</comment>
<proteinExistence type="predicted"/>